<evidence type="ECO:0000256" key="2">
    <source>
        <dbReference type="ARBA" id="ARBA00016322"/>
    </source>
</evidence>
<protein>
    <recommendedName>
        <fullName evidence="2">MORN repeat-containing protein 5</fullName>
    </recommendedName>
</protein>
<keyword evidence="4" id="KW-0282">Flagellum</keyword>
<dbReference type="VEuPathDB" id="CryptoDB:Cvel_4606"/>
<accession>A0A0G4GFC5</accession>
<gene>
    <name evidence="8" type="ORF">Cvel_4606</name>
</gene>
<sequence>MSHWSGTSYEGPLKNEWYEGEGKFHFPNGVTYIGQFRKGEFHGEGALVYPNGCRYIAEWYRGYAVTGRCEFADGLGYQDKGWKYLTKTDRKFYTEVLHGLKPAGATLLTNSSPTPEVPVGTYDAGHGFFDPLTGKILSYDGADVVDTPDAEEAAWIEKYCRKGFPVPRDPDADLERGLVRPDGSVMTEEELEIHLEKKRESQKKKREKEEQELEAAEKGKAGEGASSASSSSDSAEAAPEPQEGGGASEGGAAAGGETALAPVAEEEDEVEEEEEKETEKGGES</sequence>
<evidence type="ECO:0000256" key="4">
    <source>
        <dbReference type="ARBA" id="ARBA00022846"/>
    </source>
</evidence>
<evidence type="ECO:0000256" key="1">
    <source>
        <dbReference type="ARBA" id="ARBA00004230"/>
    </source>
</evidence>
<reference evidence="8" key="1">
    <citation type="submission" date="2014-11" db="EMBL/GenBank/DDBJ databases">
        <authorList>
            <person name="Otto D Thomas"/>
            <person name="Naeem Raeece"/>
        </authorList>
    </citation>
    <scope>NUCLEOTIDE SEQUENCE</scope>
</reference>
<keyword evidence="3" id="KW-0677">Repeat</keyword>
<name>A0A0G4GFC5_9ALVE</name>
<dbReference type="AlphaFoldDB" id="A0A0G4GFC5"/>
<proteinExistence type="predicted"/>
<feature type="region of interest" description="Disordered" evidence="7">
    <location>
        <begin position="166"/>
        <end position="284"/>
    </location>
</feature>
<evidence type="ECO:0000313" key="8">
    <source>
        <dbReference type="EMBL" id="CEM27858.1"/>
    </source>
</evidence>
<keyword evidence="5" id="KW-0969">Cilium</keyword>
<dbReference type="EMBL" id="CDMZ01001137">
    <property type="protein sequence ID" value="CEM27858.1"/>
    <property type="molecule type" value="Genomic_DNA"/>
</dbReference>
<comment type="subcellular location">
    <subcellularLocation>
        <location evidence="1">Cell projection</location>
        <location evidence="1">Cilium</location>
        <location evidence="1">Flagellum</location>
    </subcellularLocation>
</comment>
<dbReference type="PhylomeDB" id="A0A0G4GFC5"/>
<evidence type="ECO:0000256" key="5">
    <source>
        <dbReference type="ARBA" id="ARBA00023069"/>
    </source>
</evidence>
<dbReference type="PANTHER" id="PTHR46437">
    <property type="entry name" value="MORN REPEAT-CONTAINING PROTEIN 5"/>
    <property type="match status" value="1"/>
</dbReference>
<dbReference type="SUPFAM" id="SSF82185">
    <property type="entry name" value="Histone H3 K4-specific methyltransferase SET7/9 N-terminal domain"/>
    <property type="match status" value="1"/>
</dbReference>
<organism evidence="8">
    <name type="scientific">Chromera velia CCMP2878</name>
    <dbReference type="NCBI Taxonomy" id="1169474"/>
    <lineage>
        <taxon>Eukaryota</taxon>
        <taxon>Sar</taxon>
        <taxon>Alveolata</taxon>
        <taxon>Colpodellida</taxon>
        <taxon>Chromeraceae</taxon>
        <taxon>Chromera</taxon>
    </lineage>
</organism>
<dbReference type="GO" id="GO:0031514">
    <property type="term" value="C:motile cilium"/>
    <property type="evidence" value="ECO:0007669"/>
    <property type="project" value="UniProtKB-SubCell"/>
</dbReference>
<dbReference type="InterPro" id="IPR042814">
    <property type="entry name" value="Morn5"/>
</dbReference>
<evidence type="ECO:0000256" key="6">
    <source>
        <dbReference type="ARBA" id="ARBA00023273"/>
    </source>
</evidence>
<keyword evidence="6" id="KW-0966">Cell projection</keyword>
<feature type="compositionally biased region" description="Gly residues" evidence="7">
    <location>
        <begin position="243"/>
        <end position="254"/>
    </location>
</feature>
<feature type="compositionally biased region" description="Low complexity" evidence="7">
    <location>
        <begin position="223"/>
        <end position="242"/>
    </location>
</feature>
<evidence type="ECO:0000256" key="7">
    <source>
        <dbReference type="SAM" id="MobiDB-lite"/>
    </source>
</evidence>
<dbReference type="SMART" id="SM00698">
    <property type="entry name" value="MORN"/>
    <property type="match status" value="2"/>
</dbReference>
<dbReference type="PANTHER" id="PTHR46437:SF1">
    <property type="entry name" value="MORN REPEAT-CONTAINING PROTEIN 5"/>
    <property type="match status" value="1"/>
</dbReference>
<dbReference type="Gene3D" id="2.20.110.10">
    <property type="entry name" value="Histone H3 K4-specific methyltransferase SET7/9 N-terminal domain"/>
    <property type="match status" value="1"/>
</dbReference>
<feature type="compositionally biased region" description="Acidic residues" evidence="7">
    <location>
        <begin position="264"/>
        <end position="276"/>
    </location>
</feature>
<evidence type="ECO:0000256" key="3">
    <source>
        <dbReference type="ARBA" id="ARBA00022737"/>
    </source>
</evidence>
<dbReference type="InterPro" id="IPR003409">
    <property type="entry name" value="MORN"/>
</dbReference>
<feature type="compositionally biased region" description="Basic and acidic residues" evidence="7">
    <location>
        <begin position="168"/>
        <end position="179"/>
    </location>
</feature>
<dbReference type="Pfam" id="PF02493">
    <property type="entry name" value="MORN"/>
    <property type="match status" value="2"/>
</dbReference>